<evidence type="ECO:0000313" key="2">
    <source>
        <dbReference type="Proteomes" id="UP001055439"/>
    </source>
</evidence>
<feature type="non-terminal residue" evidence="1">
    <location>
        <position position="1"/>
    </location>
</feature>
<name>A0A9E7L7Z1_9LILI</name>
<organism evidence="1 2">
    <name type="scientific">Musa troglodytarum</name>
    <name type="common">fe'i banana</name>
    <dbReference type="NCBI Taxonomy" id="320322"/>
    <lineage>
        <taxon>Eukaryota</taxon>
        <taxon>Viridiplantae</taxon>
        <taxon>Streptophyta</taxon>
        <taxon>Embryophyta</taxon>
        <taxon>Tracheophyta</taxon>
        <taxon>Spermatophyta</taxon>
        <taxon>Magnoliopsida</taxon>
        <taxon>Liliopsida</taxon>
        <taxon>Zingiberales</taxon>
        <taxon>Musaceae</taxon>
        <taxon>Musa</taxon>
    </lineage>
</organism>
<reference evidence="1" key="1">
    <citation type="submission" date="2022-05" db="EMBL/GenBank/DDBJ databases">
        <title>The Musa troglodytarum L. genome provides insights into the mechanism of non-climacteric behaviour and enrichment of carotenoids.</title>
        <authorList>
            <person name="Wang J."/>
        </authorList>
    </citation>
    <scope>NUCLEOTIDE SEQUENCE</scope>
    <source>
        <tissue evidence="1">Leaf</tissue>
    </source>
</reference>
<dbReference type="AlphaFoldDB" id="A0A9E7L7Z1"/>
<dbReference type="EMBL" id="CP097511">
    <property type="protein sequence ID" value="URE47737.1"/>
    <property type="molecule type" value="Genomic_DNA"/>
</dbReference>
<dbReference type="Proteomes" id="UP001055439">
    <property type="component" value="Chromosome 9"/>
</dbReference>
<protein>
    <submittedName>
        <fullName evidence="1">Uncharacterized protein</fullName>
    </submittedName>
</protein>
<evidence type="ECO:0000313" key="1">
    <source>
        <dbReference type="EMBL" id="URE47737.1"/>
    </source>
</evidence>
<gene>
    <name evidence="1" type="ORF">MUK42_33242</name>
</gene>
<keyword evidence="2" id="KW-1185">Reference proteome</keyword>
<accession>A0A9E7L7Z1</accession>
<sequence length="56" mass="6636">VFFALSRKFKILIIPNLLCLGKLNNLGFTKKYDGHKVCTKSMFDRFFSHHLENLKY</sequence>
<proteinExistence type="predicted"/>